<dbReference type="CDD" id="cd15565">
    <property type="entry name" value="PHD2_NSD"/>
    <property type="match status" value="1"/>
</dbReference>
<evidence type="ECO:0000256" key="8">
    <source>
        <dbReference type="ARBA" id="ARBA00023136"/>
    </source>
</evidence>
<evidence type="ECO:0000256" key="10">
    <source>
        <dbReference type="SAM" id="MobiDB-lite"/>
    </source>
</evidence>
<evidence type="ECO:0000259" key="12">
    <source>
        <dbReference type="SMART" id="SM00249"/>
    </source>
</evidence>
<dbReference type="EMBL" id="JAGKQM010000002">
    <property type="protein sequence ID" value="KAH0937627.1"/>
    <property type="molecule type" value="Genomic_DNA"/>
</dbReference>
<dbReference type="Pfam" id="PF26055">
    <property type="entry name" value="Mtase_EDM2"/>
    <property type="match status" value="1"/>
</dbReference>
<dbReference type="InterPro" id="IPR055198">
    <property type="entry name" value="NSD_PHD"/>
</dbReference>
<evidence type="ECO:0000256" key="5">
    <source>
        <dbReference type="ARBA" id="ARBA00022771"/>
    </source>
</evidence>
<evidence type="ECO:0000256" key="6">
    <source>
        <dbReference type="ARBA" id="ARBA00022833"/>
    </source>
</evidence>
<keyword evidence="14" id="KW-1185">Reference proteome</keyword>
<keyword evidence="9" id="KW-0539">Nucleus</keyword>
<dbReference type="InterPro" id="IPR013083">
    <property type="entry name" value="Znf_RING/FYVE/PHD"/>
</dbReference>
<feature type="domain" description="Zinc finger PHD-type" evidence="12">
    <location>
        <begin position="298"/>
        <end position="364"/>
    </location>
</feature>
<feature type="compositionally biased region" description="Basic and acidic residues" evidence="10">
    <location>
        <begin position="1075"/>
        <end position="1097"/>
    </location>
</feature>
<evidence type="ECO:0000313" key="13">
    <source>
        <dbReference type="EMBL" id="KAH0937627.1"/>
    </source>
</evidence>
<dbReference type="Pfam" id="PF22908">
    <property type="entry name" value="PHD_NSD"/>
    <property type="match status" value="1"/>
</dbReference>
<dbReference type="PANTHER" id="PTHR46235:SF3">
    <property type="entry name" value="PHD FINGER-CONTAINING PROTEIN DDB_G0268158"/>
    <property type="match status" value="1"/>
</dbReference>
<sequence>MVARKTHRRILKGKLMAFIDDDEEEDSVPQSATNYYFEDDDKEPVSFACLPIQWSHKEKVDGSAAGLYLRGTSDDGLLPLHKLVKAWRFDLSNFSPEISVLTKDNVWIKLVKPRKSYAELIRTVLVTVHALQFLGRNPQASDRSLWEHLSKIFKGYDVKPSQNDLVDHIDLIAEAVKRDGKLSKSKFIPAFLSKKPTKKRLLDEDNPKDDFIVEDDSAVASNEDELDDEEDDDDYFESVCAICDNGGELFCEGSCLRSFHATRKDDVDSHCDSLGMTKMQVEAIQKYYCPNCEHKIHSCFICKKLGSSDNSNGAAEVFQCVSATCGYFYHPRCVSKRLHSGNKEEAEALERQIIAGEFTCPLHKCSVCKNGEVKTDPDLQFAVCRRCPKSYHRKCLPREISFEDIDDEDIFTRAWAGLLNNRVLIYCLEHEMDEELMTPVRDHVEFPMSEEEKRIKMLERERRKISAFKDLASRDRYGQASVKSFRSSFPSSKDGVSTKKHGLVSSVPDHLRKRKEVDPFRKSNLVRNKSQKTMEYGQSREAGKKKVEVNEAHDAEQSKVSLGEGLFNYMHDSNIVKSGRVVPVDSKHSKTDSFSSKESGSEIPKLDNDSQRRLLAIMKKAKEEITMDTILNKYKGPSTYRSSAMTVLSKTITMGKVEGSVQAVRTALKKLEEGGSIEDAKAVCEPEVLSQVFKWKDKFKVYLAPFLHGARYSSFGRHFTKPDKLQLIVDRLHWYAEDGDMIVDFCCGANDFSWLMKAKLEETGKKCSYKNYDLFQAKNDFCFEKRDWLTVCKEELPPGRRLIMGLNPPFGLNASLANAFVAKALEFLPKILILIVPPETDRLDKKRSSYVCVWEDEEIVSGKSFYLPGSVNNEDNQLEESWNVVSPPLSLWSHPDFAAKHRAIAEMHNHLPKDVGSLQLNKTDEEANASFHPLGASSDGICDDKSTSRDNDELEVADCVNNILLSEKIETRETAAHVKHQSDHLSRRSHLEKERDNTRDYSGRMLGKRNEMEGDRRELNRRSESVEIPEMTSPVRSSSDDIYAVCTSISNVSPQRSHEPVEASLPSISRKKSNLGKDIREPESKVQGIRKPEEMRNRPTSSARSSREDSYTVRPSTANTSEKPYEAFERSYGASLSHFDDGLAARYGFGGDYRMPDPPLIPDQFPLAPAMRNGPNEMYDYRGYSDLSRGGVGPEVYPQQYGGHLGPMLAPPPPNLMDNALQQRYAPHFDEMNYQRMGSFPPQAPMHPSGHNNFYDPQGFPQQPPPPGDFGMSPMGFAPGPNYPYMGRSGDLRYGTRVEKLKQALFLSWLANFKLMLFAFDQGPLYPLPANLYRFICYACFPIKIRQNPSPSGIANRLRAAVLVGVMASFLVSGLMHELIYFYAIRLPPTWEVTCFFVLHGVATTTEIAVKRTLRWRPPHRAVSGLGVLAFVSVTGVWLFLPQLLRNNVHERAISECLLVIDIAKRTMEEELRNLIKVWISAFISISYCYYISSRISKGFLRLLSLLPIFIIFLLIPLLFSSVHFCVISAFFLTWLANFKLALFAFDQEPLSPLPSTLSRFFCFACFPIKTNQKPSSSQTYNKPMSKWVLASKVMIFSFLLQLYSNNYHNSLSQLPFLAIFTIHIYLEAEFILFSTGTLLSTLLGCEIERVFNEPYLATSLQDFWSRRWNRMVPSVLRPTVQIPVQQYMTRLIGPNLAFYAGVLATFLVSGCNFFGDMGEADAVVSTTASSCLESCGCGVCVCYGRLVVYTSSAEK</sequence>
<dbReference type="InterPro" id="IPR022702">
    <property type="entry name" value="Cytosine_MeTrfase1_RFD"/>
</dbReference>
<feature type="domain" description="Zinc finger PHD-type" evidence="12">
    <location>
        <begin position="365"/>
        <end position="431"/>
    </location>
</feature>
<evidence type="ECO:0000256" key="7">
    <source>
        <dbReference type="ARBA" id="ARBA00022989"/>
    </source>
</evidence>
<feature type="region of interest" description="Disordered" evidence="10">
    <location>
        <begin position="975"/>
        <end position="1039"/>
    </location>
</feature>
<evidence type="ECO:0000256" key="3">
    <source>
        <dbReference type="ARBA" id="ARBA00022692"/>
    </source>
</evidence>
<dbReference type="InterPro" id="IPR001965">
    <property type="entry name" value="Znf_PHD"/>
</dbReference>
<keyword evidence="3 11" id="KW-0812">Transmembrane</keyword>
<dbReference type="InterPro" id="IPR032805">
    <property type="entry name" value="Wax_synthase_dom"/>
</dbReference>
<keyword evidence="4" id="KW-0479">Metal-binding</keyword>
<proteinExistence type="predicted"/>
<dbReference type="Gene3D" id="3.30.40.10">
    <property type="entry name" value="Zinc/RING finger domain, C3HC4 (zinc finger)"/>
    <property type="match status" value="2"/>
</dbReference>
<feature type="region of interest" description="Disordered" evidence="10">
    <location>
        <begin position="1051"/>
        <end position="1125"/>
    </location>
</feature>
<feature type="transmembrane region" description="Helical" evidence="11">
    <location>
        <begin position="1500"/>
        <end position="1521"/>
    </location>
</feature>
<accession>A0ABQ8E8A8</accession>
<feature type="region of interest" description="Disordered" evidence="10">
    <location>
        <begin position="1248"/>
        <end position="1273"/>
    </location>
</feature>
<evidence type="ECO:0000256" key="1">
    <source>
        <dbReference type="ARBA" id="ARBA00004123"/>
    </source>
</evidence>
<dbReference type="Pfam" id="PF13813">
    <property type="entry name" value="MBOAT_2"/>
    <property type="match status" value="1"/>
</dbReference>
<feature type="transmembrane region" description="Helical" evidence="11">
    <location>
        <begin position="1475"/>
        <end position="1493"/>
    </location>
</feature>
<feature type="transmembrane region" description="Helical" evidence="11">
    <location>
        <begin position="1360"/>
        <end position="1384"/>
    </location>
</feature>
<dbReference type="PANTHER" id="PTHR46235">
    <property type="entry name" value="PHD FINGER-CONTAINING PROTEIN DDB_G0268158"/>
    <property type="match status" value="1"/>
</dbReference>
<dbReference type="SMART" id="SM00249">
    <property type="entry name" value="PHD"/>
    <property type="match status" value="3"/>
</dbReference>
<keyword evidence="7 11" id="KW-1133">Transmembrane helix</keyword>
<dbReference type="Proteomes" id="UP000824890">
    <property type="component" value="Unassembled WGS sequence"/>
</dbReference>
<evidence type="ECO:0000256" key="2">
    <source>
        <dbReference type="ARBA" id="ARBA00004141"/>
    </source>
</evidence>
<dbReference type="CDD" id="cd15566">
    <property type="entry name" value="PHD3_NSD"/>
    <property type="match status" value="1"/>
</dbReference>
<feature type="region of interest" description="Disordered" evidence="10">
    <location>
        <begin position="583"/>
        <end position="606"/>
    </location>
</feature>
<dbReference type="InterPro" id="IPR058939">
    <property type="entry name" value="Mtase_EDM2"/>
</dbReference>
<comment type="subcellular location">
    <subcellularLocation>
        <location evidence="2">Membrane</location>
        <topology evidence="2">Multi-pass membrane protein</topology>
    </subcellularLocation>
    <subcellularLocation>
        <location evidence="1">Nucleus</location>
    </subcellularLocation>
</comment>
<protein>
    <recommendedName>
        <fullName evidence="12">Zinc finger PHD-type domain-containing protein</fullName>
    </recommendedName>
</protein>
<feature type="compositionally biased region" description="Polar residues" evidence="10">
    <location>
        <begin position="1113"/>
        <end position="1122"/>
    </location>
</feature>
<comment type="caution">
    <text evidence="13">The sequence shown here is derived from an EMBL/GenBank/DDBJ whole genome shotgun (WGS) entry which is preliminary data.</text>
</comment>
<evidence type="ECO:0000256" key="4">
    <source>
        <dbReference type="ARBA" id="ARBA00022723"/>
    </source>
</evidence>
<name>A0ABQ8E8A8_BRANA</name>
<feature type="domain" description="Zinc finger PHD-type" evidence="12">
    <location>
        <begin position="239"/>
        <end position="293"/>
    </location>
</feature>
<gene>
    <name evidence="13" type="ORF">HID58_005088</name>
</gene>
<keyword evidence="5" id="KW-0863">Zinc-finger</keyword>
<feature type="compositionally biased region" description="Basic and acidic residues" evidence="10">
    <location>
        <begin position="975"/>
        <end position="1025"/>
    </location>
</feature>
<evidence type="ECO:0000256" key="11">
    <source>
        <dbReference type="SAM" id="Phobius"/>
    </source>
</evidence>
<organism evidence="13 14">
    <name type="scientific">Brassica napus</name>
    <name type="common">Rape</name>
    <dbReference type="NCBI Taxonomy" id="3708"/>
    <lineage>
        <taxon>Eukaryota</taxon>
        <taxon>Viridiplantae</taxon>
        <taxon>Streptophyta</taxon>
        <taxon>Embryophyta</taxon>
        <taxon>Tracheophyta</taxon>
        <taxon>Spermatophyta</taxon>
        <taxon>Magnoliopsida</taxon>
        <taxon>eudicotyledons</taxon>
        <taxon>Gunneridae</taxon>
        <taxon>Pentapetalae</taxon>
        <taxon>rosids</taxon>
        <taxon>malvids</taxon>
        <taxon>Brassicales</taxon>
        <taxon>Brassicaceae</taxon>
        <taxon>Brassiceae</taxon>
        <taxon>Brassica</taxon>
    </lineage>
</organism>
<feature type="transmembrane region" description="Helical" evidence="11">
    <location>
        <begin position="1422"/>
        <end position="1441"/>
    </location>
</feature>
<evidence type="ECO:0000256" key="9">
    <source>
        <dbReference type="ARBA" id="ARBA00023242"/>
    </source>
</evidence>
<dbReference type="Pfam" id="PF12047">
    <property type="entry name" value="DNMT1-RFD"/>
    <property type="match status" value="1"/>
</dbReference>
<keyword evidence="8 11" id="KW-0472">Membrane</keyword>
<evidence type="ECO:0000313" key="14">
    <source>
        <dbReference type="Proteomes" id="UP000824890"/>
    </source>
</evidence>
<reference evidence="13 14" key="1">
    <citation type="submission" date="2021-05" db="EMBL/GenBank/DDBJ databases">
        <title>Genome Assembly of Synthetic Allotetraploid Brassica napus Reveals Homoeologous Exchanges between Subgenomes.</title>
        <authorList>
            <person name="Davis J.T."/>
        </authorList>
    </citation>
    <scope>NUCLEOTIDE SEQUENCE [LARGE SCALE GENOMIC DNA]</scope>
    <source>
        <strain evidence="14">cv. Da-Ae</strain>
        <tissue evidence="13">Seedling</tissue>
    </source>
</reference>
<keyword evidence="6" id="KW-0862">Zinc</keyword>